<keyword evidence="6 8" id="KW-0068">Autocatalytic cleavage</keyword>
<evidence type="ECO:0000256" key="8">
    <source>
        <dbReference type="HAMAP-Rule" id="MF_01106"/>
    </source>
</evidence>
<dbReference type="GO" id="GO:0006526">
    <property type="term" value="P:L-arginine biosynthetic process"/>
    <property type="evidence" value="ECO:0007669"/>
    <property type="project" value="UniProtKB-UniRule"/>
</dbReference>
<evidence type="ECO:0000256" key="7">
    <source>
        <dbReference type="ARBA" id="ARBA00023315"/>
    </source>
</evidence>
<keyword evidence="7 8" id="KW-0012">Acyltransferase</keyword>
<dbReference type="SUPFAM" id="SSF56266">
    <property type="entry name" value="DmpA/ArgJ-like"/>
    <property type="match status" value="1"/>
</dbReference>
<dbReference type="FunFam" id="3.10.20.340:FF:000003">
    <property type="entry name" value="Arginine biosynthesis bifunctional protein ArgJ"/>
    <property type="match status" value="1"/>
</dbReference>
<dbReference type="AlphaFoldDB" id="J0NKS8"/>
<feature type="site" description="Involved in the stabilization of negative charge on the oxyanion by the formation of the oxyanion hole" evidence="8">
    <location>
        <position position="116"/>
    </location>
</feature>
<sequence length="398" mass="39831">MSVTAAKGFRAAGVVAGLKPSGSPDLALVVNDGPLDVAAGVFTTNRFTAAPVVWSRGVIAGEQGRRGAARAVVLNSGSANACTGTRGADDTADTAKHVAGLLGGIDSGDVLVCSTGVIGVPIDMPTLLEGAGIAAEALASSERAGHDAAAAIMTTDTVSKEDAVTVAGADGTWTIGGMIKGVGMLAPGMATMLCVLTTDASVEPSAAERSLSAAAGRTVNRINSDGCMSTNDTVLLLASGASGVAPGPEAFDAAVAEILARLGRRLVADAEGATHDIAITVSGAVSEAAAEAAARTVSTSNLLKCAVAGGDANWGRVLSQLGTVPEETCPFDPEKVDVTINGVTIFRHGGLGDSRDLVDMSPRETRIDIDLSAGDARATVWTNDLTHGYVTINGDYTT</sequence>
<dbReference type="EC" id="2.3.1.35" evidence="8"/>
<dbReference type="InterPro" id="IPR002813">
    <property type="entry name" value="Arg_biosynth_ArgJ"/>
</dbReference>
<comment type="function">
    <text evidence="8">Catalyzes two activities which are involved in the cyclic version of arginine biosynthesis: the synthesis of N-acetylglutamate from glutamate and acetyl-CoA as the acetyl donor, and of ornithine by transacetylation between N(2)-acetylornithine and glutamate.</text>
</comment>
<evidence type="ECO:0000313" key="10">
    <source>
        <dbReference type="Proteomes" id="UP000002941"/>
    </source>
</evidence>
<keyword evidence="4 8" id="KW-0963">Cytoplasm</keyword>
<dbReference type="InterPro" id="IPR042195">
    <property type="entry name" value="ArgJ_beta_C"/>
</dbReference>
<feature type="site" description="Cleavage; by autolysis" evidence="8">
    <location>
        <begin position="190"/>
        <end position="191"/>
    </location>
</feature>
<dbReference type="Proteomes" id="UP000002941">
    <property type="component" value="Unassembled WGS sequence"/>
</dbReference>
<organism evidence="9 10">
    <name type="scientific">Actinomyces massiliensis F0489</name>
    <dbReference type="NCBI Taxonomy" id="1125718"/>
    <lineage>
        <taxon>Bacteria</taxon>
        <taxon>Bacillati</taxon>
        <taxon>Actinomycetota</taxon>
        <taxon>Actinomycetes</taxon>
        <taxon>Actinomycetales</taxon>
        <taxon>Actinomycetaceae</taxon>
        <taxon>Actinomyces</taxon>
    </lineage>
</organism>
<dbReference type="NCBIfam" id="NF003802">
    <property type="entry name" value="PRK05388.1"/>
    <property type="match status" value="1"/>
</dbReference>
<keyword evidence="5 8" id="KW-0808">Transferase</keyword>
<dbReference type="HAMAP" id="MF_01106">
    <property type="entry name" value="ArgJ"/>
    <property type="match status" value="1"/>
</dbReference>
<keyword evidence="8" id="KW-0055">Arginine biosynthesis</keyword>
<comment type="pathway">
    <text evidence="8">Amino-acid biosynthesis; L-arginine biosynthesis; L-ornithine and N-acetyl-L-glutamate from L-glutamate and N(2)-acetyl-L-ornithine (cyclic): step 1/1.</text>
</comment>
<dbReference type="UniPathway" id="UPA00068">
    <property type="reaction ID" value="UER00106"/>
</dbReference>
<feature type="active site" description="Nucleophile" evidence="8">
    <location>
        <position position="191"/>
    </location>
</feature>
<keyword evidence="10" id="KW-1185">Reference proteome</keyword>
<evidence type="ECO:0000256" key="3">
    <source>
        <dbReference type="ARBA" id="ARBA00011475"/>
    </source>
</evidence>
<keyword evidence="8" id="KW-0028">Amino-acid biosynthesis</keyword>
<keyword evidence="8" id="KW-0511">Multifunctional enzyme</keyword>
<protein>
    <recommendedName>
        <fullName evidence="8">Arginine biosynthesis bifunctional protein ArgJ</fullName>
    </recommendedName>
    <domain>
        <recommendedName>
            <fullName evidence="8">Glutamate N-acetyltransferase</fullName>
            <ecNumber evidence="8">2.3.1.35</ecNumber>
        </recommendedName>
        <alternativeName>
            <fullName evidence="8">Ornithine acetyltransferase</fullName>
            <shortName evidence="8">OATase</shortName>
        </alternativeName>
        <alternativeName>
            <fullName evidence="8">Ornithine transacetylase</fullName>
        </alternativeName>
    </domain>
    <domain>
        <recommendedName>
            <fullName evidence="8">Amino-acid acetyltransferase</fullName>
            <ecNumber evidence="8">2.3.1.1</ecNumber>
        </recommendedName>
        <alternativeName>
            <fullName evidence="8">N-acetylglutamate synthase</fullName>
            <shortName evidence="8">AGSase</shortName>
        </alternativeName>
    </domain>
    <component>
        <recommendedName>
            <fullName evidence="8">Arginine biosynthesis bifunctional protein ArgJ alpha chain</fullName>
        </recommendedName>
    </component>
    <component>
        <recommendedName>
            <fullName evidence="8">Arginine biosynthesis bifunctional protein ArgJ beta chain</fullName>
        </recommendedName>
    </component>
</protein>
<feature type="binding site" evidence="8">
    <location>
        <position position="180"/>
    </location>
    <ligand>
        <name>substrate</name>
    </ligand>
</feature>
<dbReference type="NCBIfam" id="TIGR00120">
    <property type="entry name" value="ArgJ"/>
    <property type="match status" value="1"/>
</dbReference>
<dbReference type="EC" id="2.3.1.1" evidence="8"/>
<feature type="binding site" evidence="8">
    <location>
        <position position="154"/>
    </location>
    <ligand>
        <name>substrate</name>
    </ligand>
</feature>
<dbReference type="PANTHER" id="PTHR23100">
    <property type="entry name" value="ARGININE BIOSYNTHESIS BIFUNCTIONAL PROTEIN ARGJ"/>
    <property type="match status" value="1"/>
</dbReference>
<comment type="subunit">
    <text evidence="3 8">Heterotetramer of two alpha and two beta chains.</text>
</comment>
<feature type="chain" id="PRO_5023509623" description="Arginine biosynthesis bifunctional protein ArgJ beta chain" evidence="8">
    <location>
        <begin position="191"/>
        <end position="398"/>
    </location>
</feature>
<dbReference type="CDD" id="cd02152">
    <property type="entry name" value="OAT"/>
    <property type="match status" value="1"/>
</dbReference>
<feature type="binding site" evidence="8">
    <location>
        <position position="191"/>
    </location>
    <ligand>
        <name>substrate</name>
    </ligand>
</feature>
<evidence type="ECO:0000256" key="4">
    <source>
        <dbReference type="ARBA" id="ARBA00022490"/>
    </source>
</evidence>
<feature type="chain" id="PRO_5023509624" description="Arginine biosynthesis bifunctional protein ArgJ alpha chain" evidence="8">
    <location>
        <begin position="1"/>
        <end position="190"/>
    </location>
</feature>
<feature type="binding site" evidence="8">
    <location>
        <position position="398"/>
    </location>
    <ligand>
        <name>substrate</name>
    </ligand>
</feature>
<dbReference type="GO" id="GO:0006592">
    <property type="term" value="P:ornithine biosynthetic process"/>
    <property type="evidence" value="ECO:0007669"/>
    <property type="project" value="TreeGrafter"/>
</dbReference>
<evidence type="ECO:0000256" key="6">
    <source>
        <dbReference type="ARBA" id="ARBA00022813"/>
    </source>
</evidence>
<gene>
    <name evidence="8 9" type="primary">argJ</name>
    <name evidence="9" type="ORF">HMPREF1318_2512</name>
</gene>
<comment type="catalytic activity">
    <reaction evidence="8">
        <text>L-glutamate + acetyl-CoA = N-acetyl-L-glutamate + CoA + H(+)</text>
        <dbReference type="Rhea" id="RHEA:24292"/>
        <dbReference type="ChEBI" id="CHEBI:15378"/>
        <dbReference type="ChEBI" id="CHEBI:29985"/>
        <dbReference type="ChEBI" id="CHEBI:44337"/>
        <dbReference type="ChEBI" id="CHEBI:57287"/>
        <dbReference type="ChEBI" id="CHEBI:57288"/>
        <dbReference type="EC" id="2.3.1.1"/>
    </reaction>
</comment>
<name>J0NKS8_9ACTO</name>
<accession>J0NKS8</accession>
<feature type="binding site" evidence="8">
    <location>
        <position position="271"/>
    </location>
    <ligand>
        <name>substrate</name>
    </ligand>
</feature>
<dbReference type="PANTHER" id="PTHR23100:SF0">
    <property type="entry name" value="ARGININE BIOSYNTHESIS BIFUNCTIONAL PROTEIN ARGJ, MITOCHONDRIAL"/>
    <property type="match status" value="1"/>
</dbReference>
<feature type="site" description="Involved in the stabilization of negative charge on the oxyanion by the formation of the oxyanion hole" evidence="8">
    <location>
        <position position="115"/>
    </location>
</feature>
<dbReference type="EMBL" id="AKFT01000005">
    <property type="protein sequence ID" value="EJF47719.1"/>
    <property type="molecule type" value="Genomic_DNA"/>
</dbReference>
<dbReference type="GO" id="GO:0004042">
    <property type="term" value="F:L-glutamate N-acetyltransferase activity"/>
    <property type="evidence" value="ECO:0007669"/>
    <property type="project" value="UniProtKB-UniRule"/>
</dbReference>
<dbReference type="GO" id="GO:0004358">
    <property type="term" value="F:L-glutamate N-acetyltransferase activity, acting on acetyl-L-ornithine as donor"/>
    <property type="evidence" value="ECO:0007669"/>
    <property type="project" value="UniProtKB-UniRule"/>
</dbReference>
<dbReference type="Gene3D" id="3.10.20.340">
    <property type="entry name" value="ArgJ beta chain, C-terminal domain"/>
    <property type="match status" value="1"/>
</dbReference>
<evidence type="ECO:0000256" key="5">
    <source>
        <dbReference type="ARBA" id="ARBA00022679"/>
    </source>
</evidence>
<dbReference type="PATRIC" id="fig|1125718.3.peg.73"/>
<comment type="caution">
    <text evidence="9">The sequence shown here is derived from an EMBL/GenBank/DDBJ whole genome shotgun (WGS) entry which is preliminary data.</text>
</comment>
<dbReference type="OrthoDB" id="9804242at2"/>
<proteinExistence type="inferred from homology"/>
<dbReference type="Pfam" id="PF01960">
    <property type="entry name" value="ArgJ"/>
    <property type="match status" value="1"/>
</dbReference>
<reference evidence="9 10" key="1">
    <citation type="submission" date="2012-05" db="EMBL/GenBank/DDBJ databases">
        <authorList>
            <person name="Harkins D.M."/>
            <person name="Madupu R."/>
            <person name="Durkin A.S."/>
            <person name="Torralba M."/>
            <person name="Methe B."/>
            <person name="Sutton G.G."/>
            <person name="Nelson K.E."/>
        </authorList>
    </citation>
    <scope>NUCLEOTIDE SEQUENCE [LARGE SCALE GENOMIC DNA]</scope>
    <source>
        <strain evidence="9 10">F0489</strain>
    </source>
</reference>
<comment type="similarity">
    <text evidence="2 8">Belongs to the ArgJ family.</text>
</comment>
<dbReference type="InterPro" id="IPR016117">
    <property type="entry name" value="ArgJ-like_dom_sf"/>
</dbReference>
<dbReference type="RefSeq" id="WP_008729455.1">
    <property type="nucleotide sequence ID" value="NZ_AKFT01000005.1"/>
</dbReference>
<feature type="binding site" evidence="8">
    <location>
        <position position="393"/>
    </location>
    <ligand>
        <name>substrate</name>
    </ligand>
</feature>
<comment type="subcellular location">
    <subcellularLocation>
        <location evidence="1 8">Cytoplasm</location>
    </subcellularLocation>
</comment>
<dbReference type="GO" id="GO:0005737">
    <property type="term" value="C:cytoplasm"/>
    <property type="evidence" value="ECO:0007669"/>
    <property type="project" value="UniProtKB-SubCell"/>
</dbReference>
<dbReference type="eggNOG" id="COG1364">
    <property type="taxonomic scope" value="Bacteria"/>
</dbReference>
<evidence type="ECO:0000256" key="1">
    <source>
        <dbReference type="ARBA" id="ARBA00004496"/>
    </source>
</evidence>
<comment type="catalytic activity">
    <reaction evidence="8">
        <text>N(2)-acetyl-L-ornithine + L-glutamate = N-acetyl-L-glutamate + L-ornithine</text>
        <dbReference type="Rhea" id="RHEA:15349"/>
        <dbReference type="ChEBI" id="CHEBI:29985"/>
        <dbReference type="ChEBI" id="CHEBI:44337"/>
        <dbReference type="ChEBI" id="CHEBI:46911"/>
        <dbReference type="ChEBI" id="CHEBI:57805"/>
        <dbReference type="EC" id="2.3.1.35"/>
    </reaction>
</comment>
<evidence type="ECO:0000256" key="2">
    <source>
        <dbReference type="ARBA" id="ARBA00006774"/>
    </source>
</evidence>
<evidence type="ECO:0000313" key="9">
    <source>
        <dbReference type="EMBL" id="EJF47719.1"/>
    </source>
</evidence>
<dbReference type="Gene3D" id="3.60.70.12">
    <property type="entry name" value="L-amino peptidase D-ALA esterase/amidase"/>
    <property type="match status" value="1"/>
</dbReference>
<comment type="pathway">
    <text evidence="8">Amino-acid biosynthesis; L-arginine biosynthesis; N(2)-acetyl-L-ornithine from L-glutamate: step 1/4.</text>
</comment>